<feature type="compositionally biased region" description="Basic and acidic residues" evidence="1">
    <location>
        <begin position="293"/>
        <end position="307"/>
    </location>
</feature>
<evidence type="ECO:0000313" key="3">
    <source>
        <dbReference type="EMBL" id="CAH0731069.1"/>
    </source>
</evidence>
<feature type="compositionally biased region" description="Acidic residues" evidence="1">
    <location>
        <begin position="367"/>
        <end position="393"/>
    </location>
</feature>
<feature type="domain" description="ZSWIM3 N-terminal" evidence="2">
    <location>
        <begin position="51"/>
        <end position="151"/>
    </location>
</feature>
<evidence type="ECO:0000259" key="2">
    <source>
        <dbReference type="Pfam" id="PF21599"/>
    </source>
</evidence>
<feature type="region of interest" description="Disordered" evidence="1">
    <location>
        <begin position="267"/>
        <end position="400"/>
    </location>
</feature>
<dbReference type="InterPro" id="IPR048325">
    <property type="entry name" value="ZSWIM3_N"/>
</dbReference>
<keyword evidence="4" id="KW-1185">Reference proteome</keyword>
<reference evidence="3" key="1">
    <citation type="submission" date="2021-12" db="EMBL/GenBank/DDBJ databases">
        <authorList>
            <person name="Martin H S."/>
        </authorList>
    </citation>
    <scope>NUCLEOTIDE SEQUENCE</scope>
</reference>
<dbReference type="AlphaFoldDB" id="A0A8J9YHJ6"/>
<name>A0A8J9YHJ6_9NEOP</name>
<feature type="non-terminal residue" evidence="3">
    <location>
        <position position="628"/>
    </location>
</feature>
<accession>A0A8J9YHJ6</accession>
<dbReference type="Proteomes" id="UP000838878">
    <property type="component" value="Chromosome 9"/>
</dbReference>
<protein>
    <recommendedName>
        <fullName evidence="2">ZSWIM3 N-terminal domain-containing protein</fullName>
    </recommendedName>
</protein>
<gene>
    <name evidence="3" type="ORF">BINO364_LOCUS15982</name>
</gene>
<organism evidence="3 4">
    <name type="scientific">Brenthis ino</name>
    <name type="common">lesser marbled fritillary</name>
    <dbReference type="NCBI Taxonomy" id="405034"/>
    <lineage>
        <taxon>Eukaryota</taxon>
        <taxon>Metazoa</taxon>
        <taxon>Ecdysozoa</taxon>
        <taxon>Arthropoda</taxon>
        <taxon>Hexapoda</taxon>
        <taxon>Insecta</taxon>
        <taxon>Pterygota</taxon>
        <taxon>Neoptera</taxon>
        <taxon>Endopterygota</taxon>
        <taxon>Lepidoptera</taxon>
        <taxon>Glossata</taxon>
        <taxon>Ditrysia</taxon>
        <taxon>Papilionoidea</taxon>
        <taxon>Nymphalidae</taxon>
        <taxon>Heliconiinae</taxon>
        <taxon>Argynnini</taxon>
        <taxon>Brenthis</taxon>
    </lineage>
</organism>
<sequence>MEREKNFPKDSDWFVQKYVSVIGFFGMNKEIDPMDQIDQMDPRLDVSDIFQLGQEVKNYDEIKKRLALHKEKTGIELSTGRSRSFEVSNVKRPEGCQLDYYEYQYHCPMRGKTAEKNARIQKTGCEMHAKYKATKQKDAYVLHSCHPIHDHSSPTIVTQNVTPAPITIASASTTTLSQEIIVVSEKELSTSGSNEDSSESALEIITPQEELLANQSLQKLKACLLKSKTFDPRMEALTALINYWEVDLEVEINPWFPLEDADSEPAIEARTEPAAETSSEPRPEPAAGTSSEPRTEPAAKTSSEPRPEPAAGTSSEPRTEPAAETSSKPRTEPAAKTSSEPRTEPAAKTSSEPRTEPAAETSSEPPSDFDSDLDCELDPDSDLDSESDLEPESDNISKIGQQSCNKVSIITKSGIVSHFSANDDDVTLPTKITTRGRPTAKKPTAIGTPRQEVTVPKNAKKLSCELRSSKRKLIAFEDLSDEEKASEMLSWFIPDDLILNVVTKKRKIESASFNVDDKTVTDAIKNTDDDVIQALEKFCEPTAYKRLNDIVEKKRKRITIKCAWVYNKNVSSRNVFILSARLSTLPSPLSLTHVTYTIFVSITLAPGAGRRSFSTHCQGECKGVRDGT</sequence>
<evidence type="ECO:0000313" key="4">
    <source>
        <dbReference type="Proteomes" id="UP000838878"/>
    </source>
</evidence>
<feature type="compositionally biased region" description="Basic and acidic residues" evidence="1">
    <location>
        <begin position="317"/>
        <end position="357"/>
    </location>
</feature>
<proteinExistence type="predicted"/>
<feature type="compositionally biased region" description="Basic and acidic residues" evidence="1">
    <location>
        <begin position="267"/>
        <end position="283"/>
    </location>
</feature>
<dbReference type="EMBL" id="OV170229">
    <property type="protein sequence ID" value="CAH0731069.1"/>
    <property type="molecule type" value="Genomic_DNA"/>
</dbReference>
<dbReference type="Pfam" id="PF21599">
    <property type="entry name" value="ZSWIM3_N"/>
    <property type="match status" value="1"/>
</dbReference>
<evidence type="ECO:0000256" key="1">
    <source>
        <dbReference type="SAM" id="MobiDB-lite"/>
    </source>
</evidence>